<evidence type="ECO:0000256" key="7">
    <source>
        <dbReference type="ARBA" id="ARBA00022714"/>
    </source>
</evidence>
<dbReference type="PANTHER" id="PTHR43756">
    <property type="entry name" value="CHOLINE MONOOXYGENASE, CHLOROPLASTIC"/>
    <property type="match status" value="1"/>
</dbReference>
<dbReference type="SUPFAM" id="SSF50022">
    <property type="entry name" value="ISP domain"/>
    <property type="match status" value="1"/>
</dbReference>
<dbReference type="GO" id="GO:0019133">
    <property type="term" value="F:choline monooxygenase activity"/>
    <property type="evidence" value="ECO:0007669"/>
    <property type="project" value="UniProtKB-EC"/>
</dbReference>
<dbReference type="Gene3D" id="2.102.10.10">
    <property type="entry name" value="Rieske [2Fe-2S] iron-sulphur domain"/>
    <property type="match status" value="1"/>
</dbReference>
<dbReference type="OrthoDB" id="426882at2759"/>
<evidence type="ECO:0000256" key="5">
    <source>
        <dbReference type="ARBA" id="ARBA00012763"/>
    </source>
</evidence>
<dbReference type="Proteomes" id="UP000799771">
    <property type="component" value="Unassembled WGS sequence"/>
</dbReference>
<evidence type="ECO:0000313" key="15">
    <source>
        <dbReference type="EMBL" id="KAF2126442.1"/>
    </source>
</evidence>
<evidence type="ECO:0000256" key="2">
    <source>
        <dbReference type="ARBA" id="ARBA00002149"/>
    </source>
</evidence>
<keyword evidence="11" id="KW-0411">Iron-sulfur</keyword>
<dbReference type="EC" id="1.14.15.7" evidence="5"/>
<protein>
    <recommendedName>
        <fullName evidence="6">Choline monooxygenase, chloroplastic</fullName>
        <ecNumber evidence="5">1.14.15.7</ecNumber>
    </recommendedName>
</protein>
<keyword evidence="16" id="KW-1185">Reference proteome</keyword>
<evidence type="ECO:0000256" key="11">
    <source>
        <dbReference type="ARBA" id="ARBA00023014"/>
    </source>
</evidence>
<dbReference type="InterPro" id="IPR015881">
    <property type="entry name" value="ARHD_Rieske_2Fe_2S"/>
</dbReference>
<gene>
    <name evidence="15" type="ORF">P153DRAFT_378028</name>
</gene>
<dbReference type="InterPro" id="IPR015879">
    <property type="entry name" value="Ring_hydroxy_dOase_asu_C_dom"/>
</dbReference>
<proteinExistence type="inferred from homology"/>
<evidence type="ECO:0000256" key="4">
    <source>
        <dbReference type="ARBA" id="ARBA00010848"/>
    </source>
</evidence>
<reference evidence="15" key="1">
    <citation type="journal article" date="2020" name="Stud. Mycol.">
        <title>101 Dothideomycetes genomes: a test case for predicting lifestyles and emergence of pathogens.</title>
        <authorList>
            <person name="Haridas S."/>
            <person name="Albert R."/>
            <person name="Binder M."/>
            <person name="Bloem J."/>
            <person name="Labutti K."/>
            <person name="Salamov A."/>
            <person name="Andreopoulos B."/>
            <person name="Baker S."/>
            <person name="Barry K."/>
            <person name="Bills G."/>
            <person name="Bluhm B."/>
            <person name="Cannon C."/>
            <person name="Castanera R."/>
            <person name="Culley D."/>
            <person name="Daum C."/>
            <person name="Ezra D."/>
            <person name="Gonzalez J."/>
            <person name="Henrissat B."/>
            <person name="Kuo A."/>
            <person name="Liang C."/>
            <person name="Lipzen A."/>
            <person name="Lutzoni F."/>
            <person name="Magnuson J."/>
            <person name="Mondo S."/>
            <person name="Nolan M."/>
            <person name="Ohm R."/>
            <person name="Pangilinan J."/>
            <person name="Park H.-J."/>
            <person name="Ramirez L."/>
            <person name="Alfaro M."/>
            <person name="Sun H."/>
            <person name="Tritt A."/>
            <person name="Yoshinaga Y."/>
            <person name="Zwiers L.-H."/>
            <person name="Turgeon B."/>
            <person name="Goodwin S."/>
            <person name="Spatafora J."/>
            <person name="Crous P."/>
            <person name="Grigoriev I."/>
        </authorList>
    </citation>
    <scope>NUCLEOTIDE SEQUENCE</scope>
    <source>
        <strain evidence="15">CBS 119687</strain>
    </source>
</reference>
<evidence type="ECO:0000313" key="16">
    <source>
        <dbReference type="Proteomes" id="UP000799771"/>
    </source>
</evidence>
<evidence type="ECO:0000256" key="8">
    <source>
        <dbReference type="ARBA" id="ARBA00022723"/>
    </source>
</evidence>
<sequence length="417" mass="48207">MVGSLFNYLGFGGSAAPPPAEKTAVRALPGNWYTSDEMYQLERRAIFSRRWLIITHKSRLQNAGDWLRYSIANYEFIVSKDRQGEIHAFHNVCRHRAYPVVEQEAGNSKIFSCRYHGWSYGLNGNLAKAPGYQNLPTFDKAKNGLLPIHTRLDRNGFVWINMDSKEVPDVAWDEQFGGADEQARYDKFNFDDYVFDHTWNQEGNYNWKILSDNFNECYHCKTTHPDIGAIVSVESYDVHCKADHIQHDPATTQEQRDNGLEIASTYFFPNASMTVTPHFMFMQKFLPSSPTKSVMYYEVWRNKNSSEEDFLLISQMYKRVMQEDKVLCERSQENISNGVFINGEMHPHMEKGPLFIQKRCREVVMEHNKREKAAGKQLWPAKQQLENVGNSVISNEDVEFCEGLACGNDNEKSELAW</sequence>
<comment type="catalytic activity">
    <reaction evidence="13">
        <text>choline + 2 reduced [2Fe-2S]-[ferredoxin] + O2 + 2 H(+) = betaine aldehyde hydrate + 2 oxidized [2Fe-2S]-[ferredoxin] + H2O</text>
        <dbReference type="Rhea" id="RHEA:17769"/>
        <dbReference type="Rhea" id="RHEA-COMP:10000"/>
        <dbReference type="Rhea" id="RHEA-COMP:10001"/>
        <dbReference type="ChEBI" id="CHEBI:15354"/>
        <dbReference type="ChEBI" id="CHEBI:15377"/>
        <dbReference type="ChEBI" id="CHEBI:15378"/>
        <dbReference type="ChEBI" id="CHEBI:15379"/>
        <dbReference type="ChEBI" id="CHEBI:15870"/>
        <dbReference type="ChEBI" id="CHEBI:33737"/>
        <dbReference type="ChEBI" id="CHEBI:33738"/>
        <dbReference type="EC" id="1.14.15.7"/>
    </reaction>
</comment>
<dbReference type="EMBL" id="ML977513">
    <property type="protein sequence ID" value="KAF2126442.1"/>
    <property type="molecule type" value="Genomic_DNA"/>
</dbReference>
<comment type="function">
    <text evidence="2">Catalyzes the first step of the osmoprotectant glycine betaine synthesis.</text>
</comment>
<dbReference type="InterPro" id="IPR001663">
    <property type="entry name" value="Rng_hydr_dOase-A"/>
</dbReference>
<evidence type="ECO:0000256" key="6">
    <source>
        <dbReference type="ARBA" id="ARBA00014931"/>
    </source>
</evidence>
<evidence type="ECO:0000256" key="10">
    <source>
        <dbReference type="ARBA" id="ARBA00023004"/>
    </source>
</evidence>
<dbReference type="CDD" id="cd03469">
    <property type="entry name" value="Rieske_RO_Alpha_N"/>
    <property type="match status" value="1"/>
</dbReference>
<dbReference type="GO" id="GO:0019285">
    <property type="term" value="P:glycine betaine biosynthetic process from choline"/>
    <property type="evidence" value="ECO:0007669"/>
    <property type="project" value="UniProtKB-UniPathway"/>
</dbReference>
<dbReference type="PROSITE" id="PS00570">
    <property type="entry name" value="RING_HYDROXYL_ALPHA"/>
    <property type="match status" value="1"/>
</dbReference>
<dbReference type="AlphaFoldDB" id="A0A6A6A351"/>
<comment type="similarity">
    <text evidence="4">Belongs to the choline monooxygenase family.</text>
</comment>
<dbReference type="SUPFAM" id="SSF55961">
    <property type="entry name" value="Bet v1-like"/>
    <property type="match status" value="1"/>
</dbReference>
<dbReference type="GO" id="GO:0005506">
    <property type="term" value="F:iron ion binding"/>
    <property type="evidence" value="ECO:0007669"/>
    <property type="project" value="InterPro"/>
</dbReference>
<feature type="domain" description="Rieske" evidence="14">
    <location>
        <begin position="52"/>
        <end position="138"/>
    </location>
</feature>
<keyword evidence="9" id="KW-0560">Oxidoreductase</keyword>
<dbReference type="PRINTS" id="PR00090">
    <property type="entry name" value="RNGDIOXGNASE"/>
</dbReference>
<dbReference type="GO" id="GO:0051537">
    <property type="term" value="F:2 iron, 2 sulfur cluster binding"/>
    <property type="evidence" value="ECO:0007669"/>
    <property type="project" value="UniProtKB-KW"/>
</dbReference>
<evidence type="ECO:0000256" key="13">
    <source>
        <dbReference type="ARBA" id="ARBA00049097"/>
    </source>
</evidence>
<dbReference type="UniPathway" id="UPA00529">
    <property type="reaction ID" value="UER00430"/>
</dbReference>
<dbReference type="Pfam" id="PF00355">
    <property type="entry name" value="Rieske"/>
    <property type="match status" value="1"/>
</dbReference>
<dbReference type="CDD" id="cd00680">
    <property type="entry name" value="RHO_alpha_C"/>
    <property type="match status" value="1"/>
</dbReference>
<keyword evidence="10" id="KW-0408">Iron</keyword>
<dbReference type="InterPro" id="IPR036922">
    <property type="entry name" value="Rieske_2Fe-2S_sf"/>
</dbReference>
<dbReference type="Gene3D" id="3.90.380.10">
    <property type="entry name" value="Naphthalene 1,2-dioxygenase Alpha Subunit, Chain A, domain 1"/>
    <property type="match status" value="2"/>
</dbReference>
<evidence type="ECO:0000256" key="12">
    <source>
        <dbReference type="ARBA" id="ARBA00023027"/>
    </source>
</evidence>
<comment type="pathway">
    <text evidence="3">Amine and polyamine biosynthesis; betaine biosynthesis via choline pathway; betaine aldehyde from choline (monooxygenase route): step 1/1.</text>
</comment>
<evidence type="ECO:0000256" key="1">
    <source>
        <dbReference type="ARBA" id="ARBA00001962"/>
    </source>
</evidence>
<dbReference type="PANTHER" id="PTHR43756:SF5">
    <property type="entry name" value="CHOLINE MONOOXYGENASE, CHLOROPLASTIC"/>
    <property type="match status" value="1"/>
</dbReference>
<dbReference type="Pfam" id="PF00848">
    <property type="entry name" value="Ring_hydroxyl_A"/>
    <property type="match status" value="2"/>
</dbReference>
<dbReference type="GeneID" id="54410204"/>
<evidence type="ECO:0000259" key="14">
    <source>
        <dbReference type="PROSITE" id="PS51296"/>
    </source>
</evidence>
<comment type="cofactor">
    <cofactor evidence="1">
        <name>Fe cation</name>
        <dbReference type="ChEBI" id="CHEBI:24875"/>
    </cofactor>
</comment>
<keyword evidence="12" id="KW-0520">NAD</keyword>
<dbReference type="InterPro" id="IPR017941">
    <property type="entry name" value="Rieske_2Fe-2S"/>
</dbReference>
<name>A0A6A6A351_9PLEO</name>
<keyword evidence="8" id="KW-0479">Metal-binding</keyword>
<dbReference type="PROSITE" id="PS51296">
    <property type="entry name" value="RIESKE"/>
    <property type="match status" value="1"/>
</dbReference>
<keyword evidence="7" id="KW-0001">2Fe-2S</keyword>
<evidence type="ECO:0000256" key="3">
    <source>
        <dbReference type="ARBA" id="ARBA00004866"/>
    </source>
</evidence>
<dbReference type="RefSeq" id="XP_033520834.1">
    <property type="nucleotide sequence ID" value="XM_033669772.1"/>
</dbReference>
<organism evidence="15 16">
    <name type="scientific">Dothidotthia symphoricarpi CBS 119687</name>
    <dbReference type="NCBI Taxonomy" id="1392245"/>
    <lineage>
        <taxon>Eukaryota</taxon>
        <taxon>Fungi</taxon>
        <taxon>Dikarya</taxon>
        <taxon>Ascomycota</taxon>
        <taxon>Pezizomycotina</taxon>
        <taxon>Dothideomycetes</taxon>
        <taxon>Pleosporomycetidae</taxon>
        <taxon>Pleosporales</taxon>
        <taxon>Dothidotthiaceae</taxon>
        <taxon>Dothidotthia</taxon>
    </lineage>
</organism>
<accession>A0A6A6A351</accession>
<evidence type="ECO:0000256" key="9">
    <source>
        <dbReference type="ARBA" id="ARBA00023002"/>
    </source>
</evidence>